<dbReference type="EMBL" id="CADCXW020000020">
    <property type="protein sequence ID" value="CAD1554431.1"/>
    <property type="molecule type" value="Genomic_DNA"/>
</dbReference>
<name>A0A6V7JQH2_9HYME</name>
<protein>
    <recommendedName>
        <fullName evidence="2">Retrovirus-related Pol polyprotein from transposon TNT 1-94</fullName>
    </recommendedName>
</protein>
<sequence>MRALLIKNNAWQYVSGTTAKPEVVGNNAESIAAAALWETSDAKASSDIILCIDPKELKQVKNCSTSKEIWEKLKNSYQSTGPARKGTLLKQLALSRLENGGDVKEHCNMRFLIGIKNPATFALFSNNPHVSENSGKRNRLGAS</sequence>
<gene>
    <name evidence="1" type="ORF">BBRV_LOCUS59361</name>
</gene>
<accession>A0A6V7JQH2</accession>
<organism evidence="1">
    <name type="scientific">Bracon brevicornis</name>
    <dbReference type="NCBI Taxonomy" id="1563983"/>
    <lineage>
        <taxon>Eukaryota</taxon>
        <taxon>Metazoa</taxon>
        <taxon>Ecdysozoa</taxon>
        <taxon>Arthropoda</taxon>
        <taxon>Hexapoda</taxon>
        <taxon>Insecta</taxon>
        <taxon>Pterygota</taxon>
        <taxon>Neoptera</taxon>
        <taxon>Endopterygota</taxon>
        <taxon>Hymenoptera</taxon>
        <taxon>Apocrita</taxon>
        <taxon>Ichneumonoidea</taxon>
        <taxon>Braconidae</taxon>
        <taxon>Braconinae</taxon>
        <taxon>Bracon</taxon>
    </lineage>
</organism>
<dbReference type="AlphaFoldDB" id="A0A6V7JQH2"/>
<dbReference type="Pfam" id="PF14223">
    <property type="entry name" value="Retrotran_gag_2"/>
    <property type="match status" value="1"/>
</dbReference>
<reference evidence="1" key="1">
    <citation type="submission" date="2020-07" db="EMBL/GenBank/DDBJ databases">
        <authorList>
            <person name="Ferguson B K."/>
        </authorList>
    </citation>
    <scope>NUCLEOTIDE SEQUENCE</scope>
    <source>
        <strain evidence="1">L06</strain>
    </source>
</reference>
<evidence type="ECO:0008006" key="2">
    <source>
        <dbReference type="Google" id="ProtNLM"/>
    </source>
</evidence>
<evidence type="ECO:0000313" key="1">
    <source>
        <dbReference type="EMBL" id="CAD1554431.1"/>
    </source>
</evidence>
<proteinExistence type="predicted"/>